<gene>
    <name evidence="1" type="ORF">B296_00036566</name>
</gene>
<dbReference type="AlphaFoldDB" id="A0A426Z9T2"/>
<reference evidence="1 2" key="1">
    <citation type="journal article" date="2014" name="Agronomy (Basel)">
        <title>A Draft Genome Sequence for Ensete ventricosum, the Drought-Tolerant Tree Against Hunger.</title>
        <authorList>
            <person name="Harrison J."/>
            <person name="Moore K.A."/>
            <person name="Paszkiewicz K."/>
            <person name="Jones T."/>
            <person name="Grant M."/>
            <person name="Ambacheew D."/>
            <person name="Muzemil S."/>
            <person name="Studholme D.J."/>
        </authorList>
    </citation>
    <scope>NUCLEOTIDE SEQUENCE [LARGE SCALE GENOMIC DNA]</scope>
</reference>
<dbReference type="EMBL" id="AMZH03007667">
    <property type="protein sequence ID" value="RRT60722.1"/>
    <property type="molecule type" value="Genomic_DNA"/>
</dbReference>
<name>A0A426Z9T2_ENSVE</name>
<proteinExistence type="predicted"/>
<comment type="caution">
    <text evidence="1">The sequence shown here is derived from an EMBL/GenBank/DDBJ whole genome shotgun (WGS) entry which is preliminary data.</text>
</comment>
<organism evidence="1 2">
    <name type="scientific">Ensete ventricosum</name>
    <name type="common">Abyssinian banana</name>
    <name type="synonym">Musa ensete</name>
    <dbReference type="NCBI Taxonomy" id="4639"/>
    <lineage>
        <taxon>Eukaryota</taxon>
        <taxon>Viridiplantae</taxon>
        <taxon>Streptophyta</taxon>
        <taxon>Embryophyta</taxon>
        <taxon>Tracheophyta</taxon>
        <taxon>Spermatophyta</taxon>
        <taxon>Magnoliopsida</taxon>
        <taxon>Liliopsida</taxon>
        <taxon>Zingiberales</taxon>
        <taxon>Musaceae</taxon>
        <taxon>Ensete</taxon>
    </lineage>
</organism>
<dbReference type="Proteomes" id="UP000287651">
    <property type="component" value="Unassembled WGS sequence"/>
</dbReference>
<sequence length="66" mass="6927">MARPLVGAVTCGHGPARLGSDISPHGWLPACKGSHRRHGVASPIGSTHDQAACWGGRLRAWPYPFG</sequence>
<evidence type="ECO:0000313" key="2">
    <source>
        <dbReference type="Proteomes" id="UP000287651"/>
    </source>
</evidence>
<evidence type="ECO:0000313" key="1">
    <source>
        <dbReference type="EMBL" id="RRT60722.1"/>
    </source>
</evidence>
<protein>
    <submittedName>
        <fullName evidence="1">Uncharacterized protein</fullName>
    </submittedName>
</protein>
<accession>A0A426Z9T2</accession>